<evidence type="ECO:0008006" key="6">
    <source>
        <dbReference type="Google" id="ProtNLM"/>
    </source>
</evidence>
<evidence type="ECO:0000259" key="3">
    <source>
        <dbReference type="Pfam" id="PF24564"/>
    </source>
</evidence>
<dbReference type="Gene3D" id="3.40.50.300">
    <property type="entry name" value="P-loop containing nucleotide triphosphate hydrolases"/>
    <property type="match status" value="1"/>
</dbReference>
<dbReference type="STRING" id="196109.A0A136JBF5"/>
<gene>
    <name evidence="4" type="ORF">Micbo1qcDRAFT_221025</name>
</gene>
<evidence type="ECO:0000313" key="4">
    <source>
        <dbReference type="EMBL" id="KXJ94491.1"/>
    </source>
</evidence>
<accession>A0A136JBF5</accession>
<dbReference type="Pfam" id="PF00350">
    <property type="entry name" value="Dynamin_N"/>
    <property type="match status" value="1"/>
</dbReference>
<protein>
    <recommendedName>
        <fullName evidence="6">P-loop containing nucleoside triphosphate hydrolase protein</fullName>
    </recommendedName>
</protein>
<evidence type="ECO:0000256" key="1">
    <source>
        <dbReference type="SAM" id="MobiDB-lite"/>
    </source>
</evidence>
<feature type="region of interest" description="Disordered" evidence="1">
    <location>
        <begin position="173"/>
        <end position="206"/>
    </location>
</feature>
<evidence type="ECO:0000259" key="2">
    <source>
        <dbReference type="Pfam" id="PF00350"/>
    </source>
</evidence>
<dbReference type="Pfam" id="PF24564">
    <property type="entry name" value="DUF7605"/>
    <property type="match status" value="1"/>
</dbReference>
<feature type="compositionally biased region" description="Polar residues" evidence="1">
    <location>
        <begin position="192"/>
        <end position="203"/>
    </location>
</feature>
<feature type="domain" description="Dynamin N-terminal" evidence="2">
    <location>
        <begin position="163"/>
        <end position="281"/>
    </location>
</feature>
<feature type="region of interest" description="Disordered" evidence="1">
    <location>
        <begin position="390"/>
        <end position="419"/>
    </location>
</feature>
<dbReference type="InterPro" id="IPR056024">
    <property type="entry name" value="DUF7605"/>
</dbReference>
<dbReference type="EMBL" id="KQ964247">
    <property type="protein sequence ID" value="KXJ94491.1"/>
    <property type="molecule type" value="Genomic_DNA"/>
</dbReference>
<dbReference type="AlphaFoldDB" id="A0A136JBF5"/>
<feature type="region of interest" description="Disordered" evidence="1">
    <location>
        <begin position="1"/>
        <end position="22"/>
    </location>
</feature>
<organism evidence="4 5">
    <name type="scientific">Microdochium bolleyi</name>
    <dbReference type="NCBI Taxonomy" id="196109"/>
    <lineage>
        <taxon>Eukaryota</taxon>
        <taxon>Fungi</taxon>
        <taxon>Dikarya</taxon>
        <taxon>Ascomycota</taxon>
        <taxon>Pezizomycotina</taxon>
        <taxon>Sordariomycetes</taxon>
        <taxon>Xylariomycetidae</taxon>
        <taxon>Xylariales</taxon>
        <taxon>Microdochiaceae</taxon>
        <taxon>Microdochium</taxon>
    </lineage>
</organism>
<keyword evidence="5" id="KW-1185">Reference proteome</keyword>
<dbReference type="PANTHER" id="PTHR36681:SF3">
    <property type="entry name" value="NUCLEAR GTPASE, GERMINAL CENTER-ASSOCIATED, TANDEM DUPLICATE 3"/>
    <property type="match status" value="1"/>
</dbReference>
<dbReference type="PANTHER" id="PTHR36681">
    <property type="entry name" value="NUCLEAR GTPASE, GERMINAL CENTER-ASSOCIATED, TANDEM DUPLICATE 3"/>
    <property type="match status" value="1"/>
</dbReference>
<dbReference type="OrthoDB" id="3598281at2759"/>
<dbReference type="InParanoid" id="A0A136JBF5"/>
<evidence type="ECO:0000313" key="5">
    <source>
        <dbReference type="Proteomes" id="UP000070501"/>
    </source>
</evidence>
<name>A0A136JBF5_9PEZI</name>
<sequence>MSSSPRSSKISRSSSKPTSRQDSSLGLWAALDTAKAPCALLGVPSLAPTNGSRACTAVVTEILWNPSEVPGELFIMFVEYIDLEEWLAELRLLLSDASSDDGSAAGSSEEAEVASAKVRAVYPHITRDTLPNCNLEILAADRDVCGLLGTTRVIKASNIEDFRKKISPFVDSKEKTFAENDPSEPDQGNARAPSTGTFANGQTPPRRRKRMALWPLIRKVRIQTKAEILSTGLVFVDLPGVADSDATRNSVAAQYLQKCDAIWVVTGIQRAVNDKTAQDLLGQRFKQQVMIDGNFGNITLVCSKTDQISYSEAIEQFELSEQHAESEKARHALKQRETQNEMRHNNLRERAKALLDLDKEMNTRQKVWHKLQEQDRGELETLMPMEKLRKRKAWGDSRPAQKRRAGRARPSGGSQRTTEELAVAKACATADDMWQRLKNGPAMPEAGHPLTTDHIESMIQHLDSILSATRKEKMQVDDEANTLQSDWEELDDDVEAKRLELQLACIKARNDYARDEAPKQFAIGLREPNNEAPESSMSLSAPALQAYDPIASALPVFCVSSNAYMGFKGLTKDNVEYPSYETAEDTQIPQLAQHAMRLTELGRARRARQFLTNFLELLTSLQFWSKDNAWKEKLTGFERQRRLKVLQAALATLGAEQDFQQLVRTFKVRCEDVFDKQISEEMEIAVRHASRQAPIIAEKWPKGPLNASGLVYTTYMAICRRSKTGKSYDFNEDLAAPLKQCLLREWKNIFTVTIPDALQTLSTSAEAKQQQFHELIKAAHQPKNAAVDLVMLEMQLGTRGRGFRLMALEFGDSVTERQREANRQFSPAIQERMMSTYRSIAAVRGSGSFAIMKETMESDVRKGAGAMFTAATTSVKADLRDLVCKLEDKISKYMMEMLKAIEHDYTNSLGGNAQHVSVEDIQAIEAAREQTAKVLSQVQRQFAIVTGRPDTTVKPEVLIVKDEDENETDAGAEAGATTEN</sequence>
<feature type="domain" description="DUF7605" evidence="3">
    <location>
        <begin position="708"/>
        <end position="863"/>
    </location>
</feature>
<proteinExistence type="predicted"/>
<reference evidence="5" key="1">
    <citation type="submission" date="2016-02" db="EMBL/GenBank/DDBJ databases">
        <title>Draft genome sequence of Microdochium bolleyi, a fungal endophyte of beachgrass.</title>
        <authorList>
            <consortium name="DOE Joint Genome Institute"/>
            <person name="David A.S."/>
            <person name="May G."/>
            <person name="Haridas S."/>
            <person name="Lim J."/>
            <person name="Wang M."/>
            <person name="Labutti K."/>
            <person name="Lipzen A."/>
            <person name="Barry K."/>
            <person name="Grigoriev I.V."/>
        </authorList>
    </citation>
    <scope>NUCLEOTIDE SEQUENCE [LARGE SCALE GENOMIC DNA]</scope>
    <source>
        <strain evidence="5">J235TASD1</strain>
    </source>
</reference>
<dbReference type="InterPro" id="IPR045063">
    <property type="entry name" value="Dynamin_N"/>
</dbReference>
<dbReference type="Proteomes" id="UP000070501">
    <property type="component" value="Unassembled WGS sequence"/>
</dbReference>
<dbReference type="InterPro" id="IPR027417">
    <property type="entry name" value="P-loop_NTPase"/>
</dbReference>